<feature type="transmembrane region" description="Helical" evidence="1">
    <location>
        <begin position="65"/>
        <end position="83"/>
    </location>
</feature>
<dbReference type="Pfam" id="PF05437">
    <property type="entry name" value="AzlD"/>
    <property type="match status" value="1"/>
</dbReference>
<organism evidence="2">
    <name type="scientific">uncultured organism</name>
    <dbReference type="NCBI Taxonomy" id="155900"/>
    <lineage>
        <taxon>unclassified sequences</taxon>
        <taxon>environmental samples</taxon>
    </lineage>
</organism>
<keyword evidence="1" id="KW-1133">Transmembrane helix</keyword>
<evidence type="ECO:0000256" key="1">
    <source>
        <dbReference type="SAM" id="Phobius"/>
    </source>
</evidence>
<dbReference type="PIRSF" id="PIRSF003203">
    <property type="entry name" value="AzlD"/>
    <property type="match status" value="1"/>
</dbReference>
<sequence length="111" mass="12001">MSGADGYLLAVIAAMTVATFFTRAAPFLVLGRYMEHPLVRHLGRYLPPAVMLLLVVYAVRDVEPLAPPFGLYHLAAIAVTALCHLRWRNALVSIAAGTAVFMVLTRLAPLG</sequence>
<evidence type="ECO:0008006" key="3">
    <source>
        <dbReference type="Google" id="ProtNLM"/>
    </source>
</evidence>
<dbReference type="InterPro" id="IPR008407">
    <property type="entry name" value="Brnchd-chn_aa_trnsp_AzlD"/>
</dbReference>
<feature type="transmembrane region" description="Helical" evidence="1">
    <location>
        <begin position="90"/>
        <end position="108"/>
    </location>
</feature>
<feature type="transmembrane region" description="Helical" evidence="1">
    <location>
        <begin position="42"/>
        <end position="59"/>
    </location>
</feature>
<evidence type="ECO:0000313" key="2">
    <source>
        <dbReference type="EMBL" id="QEA04686.1"/>
    </source>
</evidence>
<keyword evidence="1" id="KW-0472">Membrane</keyword>
<accession>A0A5B8R7K5</accession>
<protein>
    <recommendedName>
        <fullName evidence="3">Branched-chain amino acid transport protein (AzlD)</fullName>
    </recommendedName>
</protein>
<dbReference type="AlphaFoldDB" id="A0A5B8R7K5"/>
<dbReference type="EMBL" id="MN079087">
    <property type="protein sequence ID" value="QEA04686.1"/>
    <property type="molecule type" value="Genomic_DNA"/>
</dbReference>
<keyword evidence="1" id="KW-0812">Transmembrane</keyword>
<feature type="transmembrane region" description="Helical" evidence="1">
    <location>
        <begin position="6"/>
        <end position="30"/>
    </location>
</feature>
<gene>
    <name evidence="2" type="ORF">KBTEX_00994</name>
</gene>
<reference evidence="2" key="1">
    <citation type="submission" date="2019-06" db="EMBL/GenBank/DDBJ databases">
        <authorList>
            <person name="Murdoch R.W."/>
            <person name="Fathepure B."/>
        </authorList>
    </citation>
    <scope>NUCLEOTIDE SEQUENCE</scope>
</reference>
<name>A0A5B8R7K5_9ZZZZ</name>
<proteinExistence type="predicted"/>